<name>A0A1F7V878_9BACT</name>
<comment type="caution">
    <text evidence="2">The sequence shown here is derived from an EMBL/GenBank/DDBJ whole genome shotgun (WGS) entry which is preliminary data.</text>
</comment>
<sequence>MSKRFLYATSSCSYCDETNKYYYVFHEDGSVMIEYEGCGGYAGNQAKIDGTNEISEVAVERLEKRLQELYETSRNLQEEIGEFEMFLGREKNLENTGVSIADYPLDQLEAEVLRRKTESQEGIDELAAAGWQWCEIDTYKNDESGIRQTGFYVYMFAPDIDLTPLTDLVLLERVYGELESESQKRFNEWRASLPKNKFIWLFWRRI</sequence>
<dbReference type="EMBL" id="MGEQ01000010">
    <property type="protein sequence ID" value="OGL86268.1"/>
    <property type="molecule type" value="Genomic_DNA"/>
</dbReference>
<feature type="coiled-coil region" evidence="1">
    <location>
        <begin position="52"/>
        <end position="79"/>
    </location>
</feature>
<accession>A0A1F7V878</accession>
<dbReference type="AlphaFoldDB" id="A0A1F7V878"/>
<evidence type="ECO:0000313" key="3">
    <source>
        <dbReference type="Proteomes" id="UP000176593"/>
    </source>
</evidence>
<protein>
    <submittedName>
        <fullName evidence="2">Uncharacterized protein</fullName>
    </submittedName>
</protein>
<proteinExistence type="predicted"/>
<dbReference type="Proteomes" id="UP000176593">
    <property type="component" value="Unassembled WGS sequence"/>
</dbReference>
<keyword evidence="1" id="KW-0175">Coiled coil</keyword>
<organism evidence="2 3">
    <name type="scientific">Candidatus Uhrbacteria bacterium RIFCSPLOWO2_02_FULL_48_18</name>
    <dbReference type="NCBI Taxonomy" id="1802408"/>
    <lineage>
        <taxon>Bacteria</taxon>
        <taxon>Candidatus Uhriibacteriota</taxon>
    </lineage>
</organism>
<evidence type="ECO:0000313" key="2">
    <source>
        <dbReference type="EMBL" id="OGL86268.1"/>
    </source>
</evidence>
<gene>
    <name evidence="2" type="ORF">A3I41_01750</name>
</gene>
<evidence type="ECO:0000256" key="1">
    <source>
        <dbReference type="SAM" id="Coils"/>
    </source>
</evidence>
<reference evidence="2 3" key="1">
    <citation type="journal article" date="2016" name="Nat. Commun.">
        <title>Thousands of microbial genomes shed light on interconnected biogeochemical processes in an aquifer system.</title>
        <authorList>
            <person name="Anantharaman K."/>
            <person name="Brown C.T."/>
            <person name="Hug L.A."/>
            <person name="Sharon I."/>
            <person name="Castelle C.J."/>
            <person name="Probst A.J."/>
            <person name="Thomas B.C."/>
            <person name="Singh A."/>
            <person name="Wilkins M.J."/>
            <person name="Karaoz U."/>
            <person name="Brodie E.L."/>
            <person name="Williams K.H."/>
            <person name="Hubbard S.S."/>
            <person name="Banfield J.F."/>
        </authorList>
    </citation>
    <scope>NUCLEOTIDE SEQUENCE [LARGE SCALE GENOMIC DNA]</scope>
</reference>